<reference evidence="1" key="1">
    <citation type="submission" date="2021-06" db="EMBL/GenBank/DDBJ databases">
        <title>Parelaphostrongylus tenuis whole genome reference sequence.</title>
        <authorList>
            <person name="Garwood T.J."/>
            <person name="Larsen P.A."/>
            <person name="Fountain-Jones N.M."/>
            <person name="Garbe J.R."/>
            <person name="Macchietto M.G."/>
            <person name="Kania S.A."/>
            <person name="Gerhold R.W."/>
            <person name="Richards J.E."/>
            <person name="Wolf T.M."/>
        </authorList>
    </citation>
    <scope>NUCLEOTIDE SEQUENCE</scope>
    <source>
        <strain evidence="1">MNPRO001-30</strain>
        <tissue evidence="1">Meninges</tissue>
    </source>
</reference>
<evidence type="ECO:0000313" key="1">
    <source>
        <dbReference type="EMBL" id="KAJ1374801.1"/>
    </source>
</evidence>
<proteinExistence type="predicted"/>
<organism evidence="1 2">
    <name type="scientific">Parelaphostrongylus tenuis</name>
    <name type="common">Meningeal worm</name>
    <dbReference type="NCBI Taxonomy" id="148309"/>
    <lineage>
        <taxon>Eukaryota</taxon>
        <taxon>Metazoa</taxon>
        <taxon>Ecdysozoa</taxon>
        <taxon>Nematoda</taxon>
        <taxon>Chromadorea</taxon>
        <taxon>Rhabditida</taxon>
        <taxon>Rhabditina</taxon>
        <taxon>Rhabditomorpha</taxon>
        <taxon>Strongyloidea</taxon>
        <taxon>Metastrongylidae</taxon>
        <taxon>Parelaphostrongylus</taxon>
    </lineage>
</organism>
<keyword evidence="2" id="KW-1185">Reference proteome</keyword>
<evidence type="ECO:0000313" key="2">
    <source>
        <dbReference type="Proteomes" id="UP001196413"/>
    </source>
</evidence>
<dbReference type="EMBL" id="JAHQIW010007487">
    <property type="protein sequence ID" value="KAJ1374801.1"/>
    <property type="molecule type" value="Genomic_DNA"/>
</dbReference>
<name>A0AAD5REW0_PARTN</name>
<sequence>MLDHLHWLVSLYGHWISIRETDVANQVNLAFSTSKVNILAKFTVTGGWKKVFPGEAVQMIHLSTVKGES</sequence>
<gene>
    <name evidence="1" type="ORF">KIN20_037566</name>
</gene>
<comment type="caution">
    <text evidence="1">The sequence shown here is derived from an EMBL/GenBank/DDBJ whole genome shotgun (WGS) entry which is preliminary data.</text>
</comment>
<protein>
    <submittedName>
        <fullName evidence="1">Uncharacterized protein</fullName>
    </submittedName>
</protein>
<accession>A0AAD5REW0</accession>
<dbReference type="AlphaFoldDB" id="A0AAD5REW0"/>
<dbReference type="Proteomes" id="UP001196413">
    <property type="component" value="Unassembled WGS sequence"/>
</dbReference>